<protein>
    <submittedName>
        <fullName evidence="2">Uncharacterized protein</fullName>
    </submittedName>
</protein>
<dbReference type="GeneID" id="14871267"/>
<dbReference type="AlphaFoldDB" id="F4PZ61"/>
<reference evidence="3" key="1">
    <citation type="journal article" date="2011" name="Genome Res.">
        <title>Phylogeny-wide analysis of social amoeba genomes highlights ancient origins for complex intercellular communication.</title>
        <authorList>
            <person name="Heidel A.J."/>
            <person name="Lawal H.M."/>
            <person name="Felder M."/>
            <person name="Schilde C."/>
            <person name="Helps N.R."/>
            <person name="Tunggal B."/>
            <person name="Rivero F."/>
            <person name="John U."/>
            <person name="Schleicher M."/>
            <person name="Eichinger L."/>
            <person name="Platzer M."/>
            <person name="Noegel A.A."/>
            <person name="Schaap P."/>
            <person name="Gloeckner G."/>
        </authorList>
    </citation>
    <scope>NUCLEOTIDE SEQUENCE [LARGE SCALE GENOMIC DNA]</scope>
    <source>
        <strain evidence="3">SH3</strain>
    </source>
</reference>
<dbReference type="KEGG" id="dfa:DFA_02336"/>
<evidence type="ECO:0000313" key="2">
    <source>
        <dbReference type="EMBL" id="EGG19090.1"/>
    </source>
</evidence>
<accession>F4PZ61</accession>
<evidence type="ECO:0000256" key="1">
    <source>
        <dbReference type="SAM" id="MobiDB-lite"/>
    </source>
</evidence>
<evidence type="ECO:0000313" key="3">
    <source>
        <dbReference type="Proteomes" id="UP000007797"/>
    </source>
</evidence>
<name>F4PZ61_CACFS</name>
<dbReference type="RefSeq" id="XP_004366723.1">
    <property type="nucleotide sequence ID" value="XM_004366666.1"/>
</dbReference>
<keyword evidence="3" id="KW-1185">Reference proteome</keyword>
<feature type="compositionally biased region" description="Low complexity" evidence="1">
    <location>
        <begin position="45"/>
        <end position="67"/>
    </location>
</feature>
<organism evidence="2 3">
    <name type="scientific">Cavenderia fasciculata</name>
    <name type="common">Slime mold</name>
    <name type="synonym">Dictyostelium fasciculatum</name>
    <dbReference type="NCBI Taxonomy" id="261658"/>
    <lineage>
        <taxon>Eukaryota</taxon>
        <taxon>Amoebozoa</taxon>
        <taxon>Evosea</taxon>
        <taxon>Eumycetozoa</taxon>
        <taxon>Dictyostelia</taxon>
        <taxon>Acytosteliales</taxon>
        <taxon>Cavenderiaceae</taxon>
        <taxon>Cavenderia</taxon>
    </lineage>
</organism>
<sequence>MKGIGGGFEVQYNEASNKPPSIDIIEFVHGVIQSIVLVDDSLTTSSSNNNNNNNNNNQNNYNNNNSSEEPVLEILENLKTEISQVIIFLGNKTKRVDLREVYASLTDYLKDQK</sequence>
<dbReference type="Proteomes" id="UP000007797">
    <property type="component" value="Unassembled WGS sequence"/>
</dbReference>
<proteinExistence type="predicted"/>
<gene>
    <name evidence="2" type="ORF">DFA_02336</name>
</gene>
<feature type="region of interest" description="Disordered" evidence="1">
    <location>
        <begin position="42"/>
        <end position="68"/>
    </location>
</feature>
<dbReference type="EMBL" id="GL883016">
    <property type="protein sequence ID" value="EGG19090.1"/>
    <property type="molecule type" value="Genomic_DNA"/>
</dbReference>